<dbReference type="SMART" id="SM00698">
    <property type="entry name" value="MORN"/>
    <property type="match status" value="20"/>
</dbReference>
<accession>A0A4D9D2M4</accession>
<dbReference type="InterPro" id="IPR003409">
    <property type="entry name" value="MORN"/>
</dbReference>
<dbReference type="SUPFAM" id="SSF82185">
    <property type="entry name" value="Histone H3 K4-specific methyltransferase SET7/9 N-terminal domain"/>
    <property type="match status" value="5"/>
</dbReference>
<dbReference type="Pfam" id="PF02493">
    <property type="entry name" value="MORN"/>
    <property type="match status" value="20"/>
</dbReference>
<feature type="compositionally biased region" description="Low complexity" evidence="2">
    <location>
        <begin position="419"/>
        <end position="431"/>
    </location>
</feature>
<dbReference type="EMBL" id="SDOX01000010">
    <property type="protein sequence ID" value="TFJ85991.1"/>
    <property type="molecule type" value="Genomic_DNA"/>
</dbReference>
<dbReference type="PANTHER" id="PTHR43215">
    <property type="entry name" value="RADIAL SPOKE HEAD 1 HOMOLOG"/>
    <property type="match status" value="1"/>
</dbReference>
<dbReference type="Pfam" id="PF09794">
    <property type="entry name" value="Avl9"/>
    <property type="match status" value="1"/>
</dbReference>
<dbReference type="InterPro" id="IPR037516">
    <property type="entry name" value="Tripartite_DENN"/>
</dbReference>
<feature type="domain" description="UDENN" evidence="3">
    <location>
        <begin position="119"/>
        <end position="538"/>
    </location>
</feature>
<dbReference type="Gene3D" id="2.20.110.10">
    <property type="entry name" value="Histone H3 K4-specific methyltransferase SET7/9 N-terminal domain"/>
    <property type="match status" value="9"/>
</dbReference>
<evidence type="ECO:0000256" key="2">
    <source>
        <dbReference type="SAM" id="MobiDB-lite"/>
    </source>
</evidence>
<evidence type="ECO:0000313" key="4">
    <source>
        <dbReference type="EMBL" id="TFJ85991.1"/>
    </source>
</evidence>
<dbReference type="PROSITE" id="PS50211">
    <property type="entry name" value="DENN"/>
    <property type="match status" value="1"/>
</dbReference>
<dbReference type="PANTHER" id="PTHR43215:SF14">
    <property type="entry name" value="RADIAL SPOKE HEAD 1 HOMOLOG"/>
    <property type="match status" value="1"/>
</dbReference>
<evidence type="ECO:0000259" key="3">
    <source>
        <dbReference type="PROSITE" id="PS50211"/>
    </source>
</evidence>
<reference evidence="4 5" key="1">
    <citation type="submission" date="2019-01" db="EMBL/GenBank/DDBJ databases">
        <title>Nuclear Genome Assembly of the Microalgal Biofuel strain Nannochloropsis salina CCMP1776.</title>
        <authorList>
            <person name="Hovde B."/>
        </authorList>
    </citation>
    <scope>NUCLEOTIDE SEQUENCE [LARGE SCALE GENOMIC DNA]</scope>
    <source>
        <strain evidence="4 5">CCMP1776</strain>
    </source>
</reference>
<dbReference type="Gene3D" id="3.40.50.11500">
    <property type="match status" value="1"/>
</dbReference>
<dbReference type="OrthoDB" id="203073at2759"/>
<protein>
    <recommendedName>
        <fullName evidence="3">UDENN domain-containing protein</fullName>
    </recommendedName>
</protein>
<keyword evidence="1" id="KW-0677">Repeat</keyword>
<feature type="region of interest" description="Disordered" evidence="2">
    <location>
        <begin position="419"/>
        <end position="439"/>
    </location>
</feature>
<dbReference type="Proteomes" id="UP000355283">
    <property type="component" value="Unassembled WGS sequence"/>
</dbReference>
<comment type="caution">
    <text evidence="4">The sequence shown here is derived from an EMBL/GenBank/DDBJ whole genome shotgun (WGS) entry which is preliminary data.</text>
</comment>
<keyword evidence="5" id="KW-1185">Reference proteome</keyword>
<dbReference type="InterPro" id="IPR018307">
    <property type="entry name" value="ABL9/DENND6_dom"/>
</dbReference>
<dbReference type="GO" id="GO:0005829">
    <property type="term" value="C:cytosol"/>
    <property type="evidence" value="ECO:0007669"/>
    <property type="project" value="TreeGrafter"/>
</dbReference>
<organism evidence="4 5">
    <name type="scientific">Nannochloropsis salina CCMP1776</name>
    <dbReference type="NCBI Taxonomy" id="1027361"/>
    <lineage>
        <taxon>Eukaryota</taxon>
        <taxon>Sar</taxon>
        <taxon>Stramenopiles</taxon>
        <taxon>Ochrophyta</taxon>
        <taxon>Eustigmatophyceae</taxon>
        <taxon>Eustigmatales</taxon>
        <taxon>Monodopsidaceae</taxon>
        <taxon>Microchloropsis</taxon>
        <taxon>Microchloropsis salina</taxon>
    </lineage>
</organism>
<evidence type="ECO:0000313" key="5">
    <source>
        <dbReference type="Proteomes" id="UP000355283"/>
    </source>
</evidence>
<sequence length="1303" mass="142792">MSHVSSYDLKLKEAALERSAVCLLVVKHIDSDGGRPVPHKLVPDYRKEELCNPYIEEMLRESSGRLLECLPEMYYSTTRCSAAVTDTETDVDHSASNGGIQPATCAANIVRLAPELMGTLTDCCYFILYLGDTPPPSTNPFDDDPDLYPSPSAISTSVPALGDSVRTTKNGTCSAPIPSHMSLRARRRRVYGICRRAPPSNSYSVLLLSATPCFEVLQHQFMSLTTAFFNRNFQDDTGDLRAFLLAISNPTTGILHRETGSHCRDVPVLWLVKLLGIEHVLGLVKLLLLEGRILFYSSKPYKSSSAVLALLTLIPGLYTQALEYEEGPLRALRGYRWSKFGMPLRIFHEDKFVLQPLLVISKATSFFDKNPGFLVGTSNPLISALPSARLDAVVNLDTCQIDSQRFSALTAAGSVVDDASTSSSSAASTHSEPCSERGRESACVSPTSLMVDLARIAFEYGPADVDFLEQVMESLPTPDDREAVDEEGRASLLGESEAEGASVEWEGSDSWIRQSFQSYFERFLEFAALALHEFMRDGAAATSMSSSWMRKAMTGLLQATPRSTCGFDVKLMDYNRAWVGQWTTTLNFRIWHDQYPHPCLPPDDPSPQNKHNSPTLLSLSTFPFSSAKESGAALKKDAPPAPGDGVVDYVYPNGDTYQGDMRGGQRQGKGSYVEHATGNTYEGDWVKDMRHGQGILTTGARDFLYDGDWVLDKRQGQGHCTIRGRATYSGGFAENKFHGQGKFVDSEGNVYEGGWARGLKEGMGTLRRAGGESYAGEWKGGQRHGLGTCQFGSSQYTGEWREGKRSGEGKMVVAVDRATGPEATSREDQGGQETYEGQWLEDERYGWGVHTSADGDVREGEWYQNKLKDGECKVTYACGDQYLGECLDGRPHGHGTCKFVNGDVYTGGWEDGVRAGEGVCIYASGETYQGMWVADRPAVGECSSIPSIHEKEGGEDGLGRGKAVGNATATVDNPRRRMLVHAPTSPSKAVGPAPTPLAEIARMSGPACWILYPGTGDTYEGSMLQGKRHGQGIYREKASGNRYEGSFRADHRHGHGVLVSGGKDFLYDGEWLDDRRTGRGHCMLKGKETYTGEWFEDAYHGKGKHVDAGGNTFEGEHVRGRREGLGTLLCTNGEVFIGEWKNGQKEGVGQCQYADGGCYSGEWHQDRWHGEGVFLAASGDKHEGSWSEGKRMGWGAWTSPTGDVIEGEWYQDEAKDGEWKITYSNGDQFVGACREGRPEGFGICKYANGAVYSGHWEEGLRAGQGKCVFANGEIYDGLWEKDRVSLRGLGTLSFQDGRVHNFS</sequence>
<proteinExistence type="predicted"/>
<gene>
    <name evidence="4" type="ORF">NSK_002811</name>
</gene>
<dbReference type="InterPro" id="IPR043153">
    <property type="entry name" value="DENN_C"/>
</dbReference>
<name>A0A4D9D2M4_9STRA</name>
<evidence type="ECO:0000256" key="1">
    <source>
        <dbReference type="ARBA" id="ARBA00022737"/>
    </source>
</evidence>